<feature type="compositionally biased region" description="Acidic residues" evidence="1">
    <location>
        <begin position="461"/>
        <end position="488"/>
    </location>
</feature>
<dbReference type="AlphaFoldDB" id="A0A2S7Y1G4"/>
<dbReference type="EMBL" id="JRHA01000002">
    <property type="protein sequence ID" value="PQK10000.1"/>
    <property type="molecule type" value="Genomic_DNA"/>
</dbReference>
<sequence length="488" mass="55479">MMSANVVPWECRDKDDQSEALYNVPLHRTNRALTQENQRLKKLLRQHNIPWSTISQTHLSTVEPGRRKTRSSNAGSEMAGLRLPTEVLLRILKFAMTSPYPILDPLSSLAQENISELERERGNQISIHFLATCSAMHTEGTKFLWECNRFVFTCPQALQNFGELNARFRHPIQSITLRVIARYYDDQRRRHKLEAGYHADLKKDQPLRVHMRPRESLLVRGGFRCYTWSQIVDFLAALRAPYDAAHRDKAKARPKLLPNLKVLRLDLVNFSDELVPFSGSELHGITSHELGCTLNELQVTGMPFDDAGMKASAELSGMLKDEGLYLDGPAAFVAHKKHLQELSGSKWCARIIRAWKSEEGEDDEMDDGHDGHDSPLTGWHRPKLGILPPAPEEKGHPTSTRLEGTVIWKRVPTSRDSDERQWTEFSRFSGYEIDSADSDSDSNLCPCCGESHPGASFLDFLMDDEDGEDDEDDEDDDEDESFDSDEEM</sequence>
<name>A0A2S7Y1G4_BEABA</name>
<dbReference type="OrthoDB" id="5279415at2759"/>
<feature type="region of interest" description="Disordered" evidence="1">
    <location>
        <begin position="456"/>
        <end position="488"/>
    </location>
</feature>
<gene>
    <name evidence="2" type="ORF">BB8028_0002g03240</name>
</gene>
<evidence type="ECO:0000313" key="2">
    <source>
        <dbReference type="EMBL" id="PQK10000.1"/>
    </source>
</evidence>
<proteinExistence type="predicted"/>
<evidence type="ECO:0000256" key="1">
    <source>
        <dbReference type="SAM" id="MobiDB-lite"/>
    </source>
</evidence>
<feature type="region of interest" description="Disordered" evidence="1">
    <location>
        <begin position="359"/>
        <end position="382"/>
    </location>
</feature>
<evidence type="ECO:0000313" key="3">
    <source>
        <dbReference type="Proteomes" id="UP000237441"/>
    </source>
</evidence>
<organism evidence="2 3">
    <name type="scientific">Beauveria bassiana</name>
    <name type="common">White muscardine disease fungus</name>
    <name type="synonym">Tritirachium shiotae</name>
    <dbReference type="NCBI Taxonomy" id="176275"/>
    <lineage>
        <taxon>Eukaryota</taxon>
        <taxon>Fungi</taxon>
        <taxon>Dikarya</taxon>
        <taxon>Ascomycota</taxon>
        <taxon>Pezizomycotina</taxon>
        <taxon>Sordariomycetes</taxon>
        <taxon>Hypocreomycetidae</taxon>
        <taxon>Hypocreales</taxon>
        <taxon>Cordycipitaceae</taxon>
        <taxon>Beauveria</taxon>
    </lineage>
</organism>
<comment type="caution">
    <text evidence="2">The sequence shown here is derived from an EMBL/GenBank/DDBJ whole genome shotgun (WGS) entry which is preliminary data.</text>
</comment>
<accession>A0A2S7Y1G4</accession>
<protein>
    <submittedName>
        <fullName evidence="2">Uncharacterized protein</fullName>
    </submittedName>
</protein>
<reference evidence="2 3" key="1">
    <citation type="submission" date="2016-07" db="EMBL/GenBank/DDBJ databases">
        <title>Comparative genomics of the entomopathogenic fungus Beauveria bassiana.</title>
        <authorList>
            <person name="Valero Jimenez C.A."/>
            <person name="Zwaan B.J."/>
            <person name="Van Kan J.A."/>
            <person name="Takken W."/>
            <person name="Debets A.J."/>
            <person name="Schoustra S.E."/>
            <person name="Koenraadt C.J."/>
        </authorList>
    </citation>
    <scope>NUCLEOTIDE SEQUENCE [LARGE SCALE GENOMIC DNA]</scope>
    <source>
        <strain evidence="2 3">ARSEF 8028</strain>
    </source>
</reference>
<dbReference type="Proteomes" id="UP000237441">
    <property type="component" value="Unassembled WGS sequence"/>
</dbReference>